<protein>
    <submittedName>
        <fullName evidence="1">Uncharacterized protein</fullName>
    </submittedName>
</protein>
<reference evidence="1 2" key="1">
    <citation type="journal article" date="2013" name="PLoS Genet.">
        <title>Distinctive expansion of potential virulence genes in the genome of the oomycete fish pathogen Saprolegnia parasitica.</title>
        <authorList>
            <person name="Jiang R.H."/>
            <person name="de Bruijn I."/>
            <person name="Haas B.J."/>
            <person name="Belmonte R."/>
            <person name="Lobach L."/>
            <person name="Christie J."/>
            <person name="van den Ackerveken G."/>
            <person name="Bottin A."/>
            <person name="Bulone V."/>
            <person name="Diaz-Moreno S.M."/>
            <person name="Dumas B."/>
            <person name="Fan L."/>
            <person name="Gaulin E."/>
            <person name="Govers F."/>
            <person name="Grenville-Briggs L.J."/>
            <person name="Horner N.R."/>
            <person name="Levin J.Z."/>
            <person name="Mammella M."/>
            <person name="Meijer H.J."/>
            <person name="Morris P."/>
            <person name="Nusbaum C."/>
            <person name="Oome S."/>
            <person name="Phillips A.J."/>
            <person name="van Rooyen D."/>
            <person name="Rzeszutek E."/>
            <person name="Saraiva M."/>
            <person name="Secombes C.J."/>
            <person name="Seidl M.F."/>
            <person name="Snel B."/>
            <person name="Stassen J.H."/>
            <person name="Sykes S."/>
            <person name="Tripathy S."/>
            <person name="van den Berg H."/>
            <person name="Vega-Arreguin J.C."/>
            <person name="Wawra S."/>
            <person name="Young S.K."/>
            <person name="Zeng Q."/>
            <person name="Dieguez-Uribeondo J."/>
            <person name="Russ C."/>
            <person name="Tyler B.M."/>
            <person name="van West P."/>
        </authorList>
    </citation>
    <scope>NUCLEOTIDE SEQUENCE [LARGE SCALE GENOMIC DNA]</scope>
    <source>
        <strain evidence="1 2">CBS 223.65</strain>
    </source>
</reference>
<organism evidence="1 2">
    <name type="scientific">Saprolegnia parasitica (strain CBS 223.65)</name>
    <dbReference type="NCBI Taxonomy" id="695850"/>
    <lineage>
        <taxon>Eukaryota</taxon>
        <taxon>Sar</taxon>
        <taxon>Stramenopiles</taxon>
        <taxon>Oomycota</taxon>
        <taxon>Saprolegniomycetes</taxon>
        <taxon>Saprolegniales</taxon>
        <taxon>Saprolegniaceae</taxon>
        <taxon>Saprolegnia</taxon>
    </lineage>
</organism>
<dbReference type="GeneID" id="24122966"/>
<evidence type="ECO:0000313" key="1">
    <source>
        <dbReference type="EMBL" id="KDO35474.1"/>
    </source>
</evidence>
<gene>
    <name evidence="1" type="ORF">SPRG_00321</name>
</gene>
<evidence type="ECO:0000313" key="2">
    <source>
        <dbReference type="Proteomes" id="UP000030745"/>
    </source>
</evidence>
<accession>A0A067CXN6</accession>
<proteinExistence type="predicted"/>
<name>A0A067CXN6_SAPPC</name>
<sequence length="150" mass="16598">MRLHRWWPFVARYGYHCQRLVVSSALYLVVHGVLHKCVDMHPFAHEAVVVASTVALACVASQYYVASLQMVVAAVPPSTKCTALVFTCGCAVSFVDVCCYRGRYHAVIEYVYVALCLGAPAVPLRDVVYDADVVSFVITLWPVLSLFPLQ</sequence>
<dbReference type="AlphaFoldDB" id="A0A067CXN6"/>
<dbReference type="Proteomes" id="UP000030745">
    <property type="component" value="Unassembled WGS sequence"/>
</dbReference>
<dbReference type="EMBL" id="KK583189">
    <property type="protein sequence ID" value="KDO35474.1"/>
    <property type="molecule type" value="Genomic_DNA"/>
</dbReference>
<dbReference type="VEuPathDB" id="FungiDB:SPRG_00321"/>
<dbReference type="RefSeq" id="XP_012193811.1">
    <property type="nucleotide sequence ID" value="XM_012338421.1"/>
</dbReference>
<keyword evidence="2" id="KW-1185">Reference proteome</keyword>
<dbReference type="KEGG" id="spar:SPRG_00321"/>